<dbReference type="Gene3D" id="3.90.550.10">
    <property type="entry name" value="Spore Coat Polysaccharide Biosynthesis Protein SpsA, Chain A"/>
    <property type="match status" value="1"/>
</dbReference>
<dbReference type="InterPro" id="IPR004528">
    <property type="entry name" value="KdsB"/>
</dbReference>
<dbReference type="InterPro" id="IPR003329">
    <property type="entry name" value="Cytidylyl_trans"/>
</dbReference>
<dbReference type="PATRIC" id="fig|1193729.4.peg.202"/>
<dbReference type="NCBIfam" id="NF003948">
    <property type="entry name" value="PRK05450.1-1"/>
    <property type="match status" value="1"/>
</dbReference>
<dbReference type="CDD" id="cd02517">
    <property type="entry name" value="CMP-KDO-Synthetase"/>
    <property type="match status" value="1"/>
</dbReference>
<evidence type="ECO:0000256" key="1">
    <source>
        <dbReference type="ARBA" id="ARBA00022679"/>
    </source>
</evidence>
<evidence type="ECO:0000313" key="5">
    <source>
        <dbReference type="Proteomes" id="UP000010077"/>
    </source>
</evidence>
<dbReference type="HOGENOM" id="CLU_065038_0_1_5"/>
<dbReference type="KEGG" id="thal:A1OE_350"/>
<gene>
    <name evidence="4" type="primary">kdsB</name>
    <name evidence="4" type="ORF">A1OE_350</name>
</gene>
<dbReference type="EC" id="2.7.7.38" evidence="4"/>
<protein>
    <submittedName>
        <fullName evidence="4">3-deoxy-D-manno-octulosonate cytidylyltransferase</fullName>
        <ecNumber evidence="4">2.7.7.38</ecNumber>
    </submittedName>
</protein>
<dbReference type="SUPFAM" id="SSF53448">
    <property type="entry name" value="Nucleotide-diphospho-sugar transferases"/>
    <property type="match status" value="1"/>
</dbReference>
<dbReference type="Pfam" id="PF02348">
    <property type="entry name" value="CTP_transf_3"/>
    <property type="match status" value="1"/>
</dbReference>
<dbReference type="GO" id="GO:0005829">
    <property type="term" value="C:cytosol"/>
    <property type="evidence" value="ECO:0007669"/>
    <property type="project" value="TreeGrafter"/>
</dbReference>
<organism evidence="4 5">
    <name type="scientific">Candidatus Endolissoclinum faulkneri L2</name>
    <dbReference type="NCBI Taxonomy" id="1193729"/>
    <lineage>
        <taxon>Bacteria</taxon>
        <taxon>Pseudomonadati</taxon>
        <taxon>Pseudomonadota</taxon>
        <taxon>Alphaproteobacteria</taxon>
        <taxon>Rhodospirillales</taxon>
        <taxon>Rhodospirillaceae</taxon>
        <taxon>Candidatus Endolissoclinum</taxon>
    </lineage>
</organism>
<dbReference type="RefSeq" id="WP_015088043.1">
    <property type="nucleotide sequence ID" value="NC_019566.1"/>
</dbReference>
<dbReference type="Proteomes" id="UP000010077">
    <property type="component" value="Chromosome"/>
</dbReference>
<keyword evidence="2 4" id="KW-0548">Nucleotidyltransferase</keyword>
<proteinExistence type="predicted"/>
<keyword evidence="1 4" id="KW-0808">Transferase</keyword>
<dbReference type="EMBL" id="CP003539">
    <property type="protein sequence ID" value="AFX98545.1"/>
    <property type="molecule type" value="Genomic_DNA"/>
</dbReference>
<sequence>MNPILLIPARLNSSRLPKKVLADINGMPMIVQVLRNAQEFDIAPVVVAADDPAIEEVIVQAGGHAVMTDPNLPSGTDRIHQALDKIDPDEIYDLIINIQADLPFLESKTVHATIRALTRMPNADWGTAASAITDPDHFNPNSSVNKVVTSWEANGLFGRALYFSKYPIPWGYSEVFQHIGLYSYRRASLERFVTLPQSPLELSERLEQLRAIEAGMRIEVARVETVPLSVDTQRGLEQIRDLRLR</sequence>
<dbReference type="STRING" id="1193729.A1OE_350"/>
<evidence type="ECO:0000256" key="3">
    <source>
        <dbReference type="ARBA" id="ARBA00022985"/>
    </source>
</evidence>
<dbReference type="PANTHER" id="PTHR42866">
    <property type="entry name" value="3-DEOXY-MANNO-OCTULOSONATE CYTIDYLYLTRANSFERASE"/>
    <property type="match status" value="1"/>
</dbReference>
<dbReference type="InterPro" id="IPR029044">
    <property type="entry name" value="Nucleotide-diphossugar_trans"/>
</dbReference>
<evidence type="ECO:0000313" key="4">
    <source>
        <dbReference type="EMBL" id="AFX98545.1"/>
    </source>
</evidence>
<evidence type="ECO:0000256" key="2">
    <source>
        <dbReference type="ARBA" id="ARBA00022695"/>
    </source>
</evidence>
<dbReference type="GO" id="GO:0008690">
    <property type="term" value="F:3-deoxy-manno-octulosonate cytidylyltransferase activity"/>
    <property type="evidence" value="ECO:0007669"/>
    <property type="project" value="UniProtKB-EC"/>
</dbReference>
<name>K7YG19_9PROT</name>
<keyword evidence="5" id="KW-1185">Reference proteome</keyword>
<dbReference type="GO" id="GO:0009103">
    <property type="term" value="P:lipopolysaccharide biosynthetic process"/>
    <property type="evidence" value="ECO:0007669"/>
    <property type="project" value="UniProtKB-KW"/>
</dbReference>
<reference evidence="4 5" key="1">
    <citation type="journal article" date="2012" name="Proc. Natl. Acad. Sci. U.S.A.">
        <title>Genome streamlining and chemical defense in a coral reef symbiosis.</title>
        <authorList>
            <person name="Kwan J.C."/>
            <person name="Donia M.S."/>
            <person name="Han A.W."/>
            <person name="Hirose E."/>
            <person name="Haygood M.G."/>
            <person name="Schmidt E.W."/>
        </authorList>
    </citation>
    <scope>NUCLEOTIDE SEQUENCE [LARGE SCALE GENOMIC DNA]</scope>
    <source>
        <strain evidence="4 5">L2</strain>
    </source>
</reference>
<dbReference type="AlphaFoldDB" id="K7YG19"/>
<dbReference type="NCBIfam" id="NF003952">
    <property type="entry name" value="PRK05450.1-5"/>
    <property type="match status" value="1"/>
</dbReference>
<dbReference type="PANTHER" id="PTHR42866:SF2">
    <property type="entry name" value="3-DEOXY-MANNO-OCTULOSONATE CYTIDYLYLTRANSFERASE, MITOCHONDRIAL"/>
    <property type="match status" value="1"/>
</dbReference>
<accession>K7YG19</accession>
<keyword evidence="3" id="KW-0448">Lipopolysaccharide biosynthesis</keyword>
<dbReference type="eggNOG" id="COG1212">
    <property type="taxonomic scope" value="Bacteria"/>
</dbReference>
<dbReference type="OrthoDB" id="9815559at2"/>